<keyword evidence="1" id="KW-0472">Membrane</keyword>
<proteinExistence type="predicted"/>
<feature type="transmembrane region" description="Helical" evidence="1">
    <location>
        <begin position="7"/>
        <end position="31"/>
    </location>
</feature>
<dbReference type="OrthoDB" id="5632746at2"/>
<organism evidence="2 3">
    <name type="scientific">Legionella impletisoli</name>
    <dbReference type="NCBI Taxonomy" id="343510"/>
    <lineage>
        <taxon>Bacteria</taxon>
        <taxon>Pseudomonadati</taxon>
        <taxon>Pseudomonadota</taxon>
        <taxon>Gammaproteobacteria</taxon>
        <taxon>Legionellales</taxon>
        <taxon>Legionellaceae</taxon>
        <taxon>Legionella</taxon>
    </lineage>
</organism>
<evidence type="ECO:0000256" key="1">
    <source>
        <dbReference type="SAM" id="Phobius"/>
    </source>
</evidence>
<accession>A0A917JV26</accession>
<sequence>MKRQGGFLAIAAVAMIVLVGILSAAIVAMAVRASLFSIHLNAKNKAVFIAESGLEQGRKNLTQSVLANRQTCVGLSSTVSMSGGGFTVVPASDAANLINPRYSFSTLSSPISAGASPTIISVSDTSVFAPYGRVLIGREVFQYDRIANATTLAGVTRAQDGSMSLSHASGSLVSQYQCTIQSTGNSASTNPEGVRQYRQGIQQPVVFAVGENGTILRWNGASELQWDNQSPGTFNFNAISALNYHSAWAVADRQDQFNFRIARLQGNSWTNFITYTPPPPEAVNLTGVDATSTNEAWAVGDRNRGSSFTILRWVRNASNDSTNWCLLPCGGKTIDESGTDSQQRYLFAIKTLDTSGDGYADIGAAVGGRDGTGSGNRGIALLYNGSEWVNLPLPTSPATNRIGQLYGVEIVDNGTSTPRDAYFVGRSSENNSDGKLIRYRDGIWVVITVAAPLRSISVIDTDGDGFGDFGVAVGDNGVAYTFDNSSLNGPFVISGNNLTGVEVLSTTDIWVVGDNGTRLHYNGSTVESITAGVSTSNDLTGVSAIFPRRSPSSSWYDVIN</sequence>
<name>A0A917JV26_9GAMM</name>
<protein>
    <submittedName>
        <fullName evidence="2">Uncharacterized protein</fullName>
    </submittedName>
</protein>
<dbReference type="AlphaFoldDB" id="A0A917JV26"/>
<dbReference type="EMBL" id="BMOB01000004">
    <property type="protein sequence ID" value="GGI85134.1"/>
    <property type="molecule type" value="Genomic_DNA"/>
</dbReference>
<evidence type="ECO:0000313" key="3">
    <source>
        <dbReference type="Proteomes" id="UP000630149"/>
    </source>
</evidence>
<dbReference type="Proteomes" id="UP000630149">
    <property type="component" value="Unassembled WGS sequence"/>
</dbReference>
<keyword evidence="1" id="KW-1133">Transmembrane helix</keyword>
<reference evidence="2" key="1">
    <citation type="journal article" date="2014" name="Int. J. Syst. Evol. Microbiol.">
        <title>Complete genome sequence of Corynebacterium casei LMG S-19264T (=DSM 44701T), isolated from a smear-ripened cheese.</title>
        <authorList>
            <consortium name="US DOE Joint Genome Institute (JGI-PGF)"/>
            <person name="Walter F."/>
            <person name="Albersmeier A."/>
            <person name="Kalinowski J."/>
            <person name="Ruckert C."/>
        </authorList>
    </citation>
    <scope>NUCLEOTIDE SEQUENCE</scope>
    <source>
        <strain evidence="2">JCM 13919</strain>
    </source>
</reference>
<keyword evidence="1" id="KW-0812">Transmembrane</keyword>
<comment type="caution">
    <text evidence="2">The sequence shown here is derived from an EMBL/GenBank/DDBJ whole genome shotgun (WGS) entry which is preliminary data.</text>
</comment>
<keyword evidence="3" id="KW-1185">Reference proteome</keyword>
<reference evidence="2" key="2">
    <citation type="submission" date="2020-09" db="EMBL/GenBank/DDBJ databases">
        <authorList>
            <person name="Sun Q."/>
            <person name="Ohkuma M."/>
        </authorList>
    </citation>
    <scope>NUCLEOTIDE SEQUENCE</scope>
    <source>
        <strain evidence="2">JCM 13919</strain>
    </source>
</reference>
<evidence type="ECO:0000313" key="2">
    <source>
        <dbReference type="EMBL" id="GGI85134.1"/>
    </source>
</evidence>
<dbReference type="RefSeq" id="WP_131776628.1">
    <property type="nucleotide sequence ID" value="NZ_BMOB01000004.1"/>
</dbReference>
<gene>
    <name evidence="2" type="ORF">GCM10007966_12170</name>
</gene>